<dbReference type="InterPro" id="IPR027417">
    <property type="entry name" value="P-loop_NTPase"/>
</dbReference>
<dbReference type="CDD" id="cd03708">
    <property type="entry name" value="GTPBP_III"/>
    <property type="match status" value="1"/>
</dbReference>
<evidence type="ECO:0000256" key="2">
    <source>
        <dbReference type="ARBA" id="ARBA00023134"/>
    </source>
</evidence>
<evidence type="ECO:0000259" key="3">
    <source>
        <dbReference type="PROSITE" id="PS51722"/>
    </source>
</evidence>
<dbReference type="SUPFAM" id="SSF50447">
    <property type="entry name" value="Translation proteins"/>
    <property type="match status" value="1"/>
</dbReference>
<dbReference type="Pfam" id="PF03144">
    <property type="entry name" value="GTP_EFTU_D2"/>
    <property type="match status" value="1"/>
</dbReference>
<dbReference type="InterPro" id="IPR000795">
    <property type="entry name" value="T_Tr_GTP-bd_dom"/>
</dbReference>
<dbReference type="PATRIC" id="fig|1550241.5.peg.158"/>
<dbReference type="InterPro" id="IPR009000">
    <property type="entry name" value="Transl_B-barrel_sf"/>
</dbReference>
<dbReference type="Pfam" id="PF00009">
    <property type="entry name" value="GTP_EFTU"/>
    <property type="match status" value="1"/>
</dbReference>
<gene>
    <name evidence="4" type="ORF">MA03_00780</name>
</gene>
<dbReference type="InterPro" id="IPR050055">
    <property type="entry name" value="EF-Tu_GTPase"/>
</dbReference>
<evidence type="ECO:0000313" key="5">
    <source>
        <dbReference type="Proteomes" id="UP000067434"/>
    </source>
</evidence>
<proteinExistence type="predicted"/>
<dbReference type="InterPro" id="IPR004161">
    <property type="entry name" value="EFTu-like_2"/>
</dbReference>
<keyword evidence="5" id="KW-1185">Reference proteome</keyword>
<dbReference type="CDD" id="cd03694">
    <property type="entry name" value="GTPBP_II"/>
    <property type="match status" value="1"/>
</dbReference>
<dbReference type="InterPro" id="IPR009001">
    <property type="entry name" value="Transl_elong_EF1A/Init_IF2_C"/>
</dbReference>
<evidence type="ECO:0000256" key="1">
    <source>
        <dbReference type="ARBA" id="ARBA00022741"/>
    </source>
</evidence>
<sequence>MSYPAEEDSGPVEYKSILVDLGDDRVEKLASQMKYRLFEGGGEAIYVLGINDDGTVRGLTPEEERASLEILEKVANKVGASTRILERREHGGRIVTRVLVRISREENPPSQVNIIVVGNVDAGKSTTVGTLCYGSLDDGRGSNMRKVARYAHEILTGRTSSVVIRLLGFDLNNRPVNWSLPNPLDEAQIYLSSKKIVSLVDVGGHERYLRTALRGLLSKFPDYAMLVVAANTGLQVMGREHLGVCVALKIPVFIVFTKVDLVSPEIGDSYLDETLNILRRLDKKPMLIRRLSDVYYVAPLMTSGRVVPIFKLSNTTGVGLDLLTEFLNLLPPRKRWSELVKKPLLAYVTDIFEVRGVGTVIAVTVERGTVYENSNYFIGPLHDGTWRKTRVKSIHVNRVPASKARAGEEATLAITDIDREEVEKGQVLTETPLHPAVSLVSEILVLKHPTTIKTGYQTVLHIHSIRAPVEFTWMEKEPMRTGDTGLVRLTFLKGYWYVEEGEQFILRDSRTRAIGTVYKVE</sequence>
<dbReference type="PANTHER" id="PTHR43721">
    <property type="entry name" value="ELONGATION FACTOR TU-RELATED"/>
    <property type="match status" value="1"/>
</dbReference>
<feature type="domain" description="Tr-type G" evidence="3">
    <location>
        <begin position="109"/>
        <end position="335"/>
    </location>
</feature>
<dbReference type="Gene3D" id="2.40.30.10">
    <property type="entry name" value="Translation factors"/>
    <property type="match status" value="2"/>
</dbReference>
<dbReference type="GO" id="GO:0003924">
    <property type="term" value="F:GTPase activity"/>
    <property type="evidence" value="ECO:0007669"/>
    <property type="project" value="InterPro"/>
</dbReference>
<protein>
    <recommendedName>
        <fullName evidence="3">Tr-type G domain-containing protein</fullName>
    </recommendedName>
</protein>
<name>A0A0F7FHC4_9CREN</name>
<dbReference type="GO" id="GO:0003746">
    <property type="term" value="F:translation elongation factor activity"/>
    <property type="evidence" value="ECO:0007669"/>
    <property type="project" value="TreeGrafter"/>
</dbReference>
<organism evidence="4 5">
    <name type="scientific">Infirmifilum uzonense</name>
    <dbReference type="NCBI Taxonomy" id="1550241"/>
    <lineage>
        <taxon>Archaea</taxon>
        <taxon>Thermoproteota</taxon>
        <taxon>Thermoprotei</taxon>
        <taxon>Thermofilales</taxon>
        <taxon>Thermofilaceae</taxon>
        <taxon>Infirmifilum</taxon>
    </lineage>
</organism>
<dbReference type="KEGG" id="thf:MA03_00780"/>
<dbReference type="Proteomes" id="UP000067434">
    <property type="component" value="Chromosome"/>
</dbReference>
<dbReference type="EMBL" id="CP009961">
    <property type="protein sequence ID" value="AKG38119.1"/>
    <property type="molecule type" value="Genomic_DNA"/>
</dbReference>
<dbReference type="OrthoDB" id="30874at2157"/>
<keyword evidence="2" id="KW-0342">GTP-binding</keyword>
<evidence type="ECO:0000313" key="4">
    <source>
        <dbReference type="EMBL" id="AKG38119.1"/>
    </source>
</evidence>
<dbReference type="Gene3D" id="3.40.50.300">
    <property type="entry name" value="P-loop containing nucleotide triphosphate hydrolases"/>
    <property type="match status" value="1"/>
</dbReference>
<dbReference type="RefSeq" id="WP_052883450.1">
    <property type="nucleotide sequence ID" value="NZ_CP009961.1"/>
</dbReference>
<dbReference type="PROSITE" id="PS51722">
    <property type="entry name" value="G_TR_2"/>
    <property type="match status" value="1"/>
</dbReference>
<reference evidence="4 5" key="1">
    <citation type="journal article" date="2015" name="Stand. Genomic Sci.">
        <title>Complete genome sequence of and proposal of Thermofilum uzonense sp. nov. a novel hyperthermophilic crenarchaeon and emended description of the genus Thermofilum.</title>
        <authorList>
            <person name="Toshchakov S.V."/>
            <person name="Korzhenkov A.A."/>
            <person name="Samarov N.I."/>
            <person name="Mazunin I.O."/>
            <person name="Mozhey O.I."/>
            <person name="Shmyr I.S."/>
            <person name="Derbikova K.S."/>
            <person name="Taranov E.A."/>
            <person name="Dominova I.N."/>
            <person name="Bonch-Osmolovskaya E.A."/>
            <person name="Patrushev M.V."/>
            <person name="Podosokorskaya O.A."/>
            <person name="Kublanov I.V."/>
        </authorList>
    </citation>
    <scope>NUCLEOTIDE SEQUENCE [LARGE SCALE GENOMIC DNA]</scope>
    <source>
        <strain evidence="4 5">1807-2</strain>
    </source>
</reference>
<dbReference type="GO" id="GO:0005525">
    <property type="term" value="F:GTP binding"/>
    <property type="evidence" value="ECO:0007669"/>
    <property type="project" value="UniProtKB-KW"/>
</dbReference>
<keyword evidence="1" id="KW-0547">Nucleotide-binding</keyword>
<dbReference type="SUPFAM" id="SSF50465">
    <property type="entry name" value="EF-Tu/eEF-1alpha/eIF2-gamma C-terminal domain"/>
    <property type="match status" value="1"/>
</dbReference>
<accession>A0A0F7FHC4</accession>
<dbReference type="PANTHER" id="PTHR43721:SF9">
    <property type="entry name" value="GTP-BINDING PROTEIN 1"/>
    <property type="match status" value="1"/>
</dbReference>
<dbReference type="SUPFAM" id="SSF52540">
    <property type="entry name" value="P-loop containing nucleoside triphosphate hydrolases"/>
    <property type="match status" value="1"/>
</dbReference>
<dbReference type="STRING" id="1550241.MA03_00780"/>
<dbReference type="GeneID" id="25400721"/>
<dbReference type="AlphaFoldDB" id="A0A0F7FHC4"/>
<dbReference type="HOGENOM" id="CLU_012821_2_0_2"/>